<feature type="domain" description="Peptidase M16 N-terminal" evidence="2">
    <location>
        <begin position="54"/>
        <end position="169"/>
    </location>
</feature>
<gene>
    <name evidence="4" type="ORF">H4K34_12150</name>
</gene>
<keyword evidence="5" id="KW-1185">Reference proteome</keyword>
<dbReference type="PANTHER" id="PTHR11851">
    <property type="entry name" value="METALLOPROTEASE"/>
    <property type="match status" value="1"/>
</dbReference>
<keyword evidence="1" id="KW-0732">Signal</keyword>
<feature type="chain" id="PRO_5028819357" evidence="1">
    <location>
        <begin position="21"/>
        <end position="691"/>
    </location>
</feature>
<dbReference type="Pfam" id="PF00675">
    <property type="entry name" value="Peptidase_M16"/>
    <property type="match status" value="1"/>
</dbReference>
<dbReference type="PANTHER" id="PTHR11851:SF224">
    <property type="entry name" value="PROCESSING PROTEASE"/>
    <property type="match status" value="1"/>
</dbReference>
<dbReference type="InterPro" id="IPR007863">
    <property type="entry name" value="Peptidase_M16_C"/>
</dbReference>
<dbReference type="KEGG" id="chyd:H4K34_12150"/>
<dbReference type="GO" id="GO:0046872">
    <property type="term" value="F:metal ion binding"/>
    <property type="evidence" value="ECO:0007669"/>
    <property type="project" value="InterPro"/>
</dbReference>
<dbReference type="SUPFAM" id="SSF63411">
    <property type="entry name" value="LuxS/MPP-like metallohydrolase"/>
    <property type="match status" value="2"/>
</dbReference>
<dbReference type="RefSeq" id="WP_210757662.1">
    <property type="nucleotide sequence ID" value="NZ_CP060139.1"/>
</dbReference>
<reference evidence="4 5" key="1">
    <citation type="submission" date="2020-08" db="EMBL/GenBank/DDBJ databases">
        <title>Croceimicrobium hydrocarbonivorans gen. nov., sp. nov., a novel marine bacterium isolated from a bacterial consortium that degrades polyethylene terephthalate.</title>
        <authorList>
            <person name="Liu R."/>
        </authorList>
    </citation>
    <scope>NUCLEOTIDE SEQUENCE [LARGE SCALE GENOMIC DNA]</scope>
    <source>
        <strain evidence="4 5">A20-9</strain>
    </source>
</reference>
<feature type="domain" description="Peptidase M16 C-terminal" evidence="3">
    <location>
        <begin position="198"/>
        <end position="376"/>
    </location>
</feature>
<evidence type="ECO:0000313" key="5">
    <source>
        <dbReference type="Proteomes" id="UP000516305"/>
    </source>
</evidence>
<dbReference type="EMBL" id="CP060139">
    <property type="protein sequence ID" value="QNR23126.1"/>
    <property type="molecule type" value="Genomic_DNA"/>
</dbReference>
<accession>A0A7H0VBM8</accession>
<evidence type="ECO:0000259" key="2">
    <source>
        <dbReference type="Pfam" id="PF00675"/>
    </source>
</evidence>
<dbReference type="AlphaFoldDB" id="A0A7H0VBM8"/>
<evidence type="ECO:0000259" key="3">
    <source>
        <dbReference type="Pfam" id="PF05193"/>
    </source>
</evidence>
<dbReference type="InterPro" id="IPR011765">
    <property type="entry name" value="Pept_M16_N"/>
</dbReference>
<dbReference type="Proteomes" id="UP000516305">
    <property type="component" value="Chromosome"/>
</dbReference>
<dbReference type="Gene3D" id="3.30.830.10">
    <property type="entry name" value="Metalloenzyme, LuxS/M16 peptidase-like"/>
    <property type="match status" value="2"/>
</dbReference>
<organism evidence="4 5">
    <name type="scientific">Croceimicrobium hydrocarbonivorans</name>
    <dbReference type="NCBI Taxonomy" id="2761580"/>
    <lineage>
        <taxon>Bacteria</taxon>
        <taxon>Pseudomonadati</taxon>
        <taxon>Bacteroidota</taxon>
        <taxon>Flavobacteriia</taxon>
        <taxon>Flavobacteriales</taxon>
        <taxon>Owenweeksiaceae</taxon>
        <taxon>Croceimicrobium</taxon>
    </lineage>
</organism>
<evidence type="ECO:0000256" key="1">
    <source>
        <dbReference type="SAM" id="SignalP"/>
    </source>
</evidence>
<protein>
    <submittedName>
        <fullName evidence="4">Insulinase family protein</fullName>
    </submittedName>
</protein>
<dbReference type="InterPro" id="IPR011249">
    <property type="entry name" value="Metalloenz_LuxS/M16"/>
</dbReference>
<dbReference type="InterPro" id="IPR050361">
    <property type="entry name" value="MPP/UQCRC_Complex"/>
</dbReference>
<sequence length="691" mass="76001">MMKRILTSALAMLISVATFAQLDRSVRPEPAPAKSIEFGDYEVYKLDNGLTIIVVENDKLPRVSFSLVVDRDPIFEGDKAGYVSLAGQLLRQGTTNRSKDQLDEEIDFIGASLFTGSSNVYAAGLTKYQETLVELLADVALNPSFPSEEFDKLKKQAISGIENAKDDPNSLSSRIFNQSLYGKDHPYGELQSEENVENISIEDCKSYYNNYWTPSKTYITVVGDIKARKAKKLIKKYFGDWQAKEMPSATYPAVPQYDGTIVNVVNRNSSVQTVLSIGNTIDLKPGDPDIVKLRVANQILGGGSMGRLFQNIREDKGYTYGAYSSYDSDRLVGEFSAGASVRNEVTDSAVVEFIKEFERLQNEAVTDEELQAAKNNIIGEIGRSLESPQTIASFALNIQRYNLPADYYSNYLTRLDAVSKEDIMAVAKKYFHTNALVITAVGKGAEIAAGLEKFGPVTYYDFYGEETGPPSLPVPDGMTAQDVLDGYTKALGGNDKLDKVKDLTITSSIEIPGLPMPAKGITMQKRPNLFKNEMSVDGMGVMQKTVYDGKKANISGMGGSKEVTDSEELKAYEAQATFFAETQYPALGYTLELTSIGFVDGEKAYVMEVTSPEGDKSTEFYSVETGLKIKEESSFEGPEGPMTASTAYADYREVNGIMFPFTMTMSQGPQKIKFEVKTIEVNSGLKKGDFN</sequence>
<dbReference type="Pfam" id="PF05193">
    <property type="entry name" value="Peptidase_M16_C"/>
    <property type="match status" value="1"/>
</dbReference>
<name>A0A7H0VBM8_9FLAO</name>
<dbReference type="Gene3D" id="2.50.20.10">
    <property type="entry name" value="Lipoprotein localisation LolA/LolB/LppX"/>
    <property type="match status" value="1"/>
</dbReference>
<feature type="signal peptide" evidence="1">
    <location>
        <begin position="1"/>
        <end position="20"/>
    </location>
</feature>
<proteinExistence type="predicted"/>
<evidence type="ECO:0000313" key="4">
    <source>
        <dbReference type="EMBL" id="QNR23126.1"/>
    </source>
</evidence>